<gene>
    <name evidence="1" type="ORF">C6P45_004510</name>
</gene>
<dbReference type="InterPro" id="IPR016181">
    <property type="entry name" value="Acyl_CoA_acyltransferase"/>
</dbReference>
<dbReference type="Proteomes" id="UP000750334">
    <property type="component" value="Unassembled WGS sequence"/>
</dbReference>
<comment type="caution">
    <text evidence="1">The sequence shown here is derived from an EMBL/GenBank/DDBJ whole genome shotgun (WGS) entry which is preliminary data.</text>
</comment>
<name>A0A9P6WAC0_MAUEX</name>
<dbReference type="Gene3D" id="3.40.630.30">
    <property type="match status" value="1"/>
</dbReference>
<evidence type="ECO:0000313" key="2">
    <source>
        <dbReference type="Proteomes" id="UP000750334"/>
    </source>
</evidence>
<dbReference type="InterPro" id="IPR052564">
    <property type="entry name" value="N-acetyltrans/Recomb-assoc"/>
</dbReference>
<reference evidence="1 2" key="1">
    <citation type="submission" date="2020-11" db="EMBL/GenBank/DDBJ databases">
        <title>Kefir isolates.</title>
        <authorList>
            <person name="Marcisauskas S."/>
            <person name="Kim Y."/>
            <person name="Blasche S."/>
        </authorList>
    </citation>
    <scope>NUCLEOTIDE SEQUENCE [LARGE SCALE GENOMIC DNA]</scope>
    <source>
        <strain evidence="1 2">OG2</strain>
    </source>
</reference>
<accession>A0A9P6WAC0</accession>
<dbReference type="PANTHER" id="PTHR43451:SF1">
    <property type="entry name" value="ACETYLTRANSFERASE"/>
    <property type="match status" value="1"/>
</dbReference>
<keyword evidence="2" id="KW-1185">Reference proteome</keyword>
<proteinExistence type="predicted"/>
<dbReference type="SUPFAM" id="SSF55729">
    <property type="entry name" value="Acyl-CoA N-acyltransferases (Nat)"/>
    <property type="match status" value="1"/>
</dbReference>
<organism evidence="1 2">
    <name type="scientific">Maudiozyma exigua</name>
    <name type="common">Yeast</name>
    <name type="synonym">Kazachstania exigua</name>
    <dbReference type="NCBI Taxonomy" id="34358"/>
    <lineage>
        <taxon>Eukaryota</taxon>
        <taxon>Fungi</taxon>
        <taxon>Dikarya</taxon>
        <taxon>Ascomycota</taxon>
        <taxon>Saccharomycotina</taxon>
        <taxon>Saccharomycetes</taxon>
        <taxon>Saccharomycetales</taxon>
        <taxon>Saccharomycetaceae</taxon>
        <taxon>Maudiozyma</taxon>
    </lineage>
</organism>
<evidence type="ECO:0008006" key="3">
    <source>
        <dbReference type="Google" id="ProtNLM"/>
    </source>
</evidence>
<dbReference type="OrthoDB" id="410198at2759"/>
<dbReference type="AlphaFoldDB" id="A0A9P6WAC0"/>
<dbReference type="EMBL" id="PUHR01000061">
    <property type="protein sequence ID" value="KAG0668668.1"/>
    <property type="molecule type" value="Genomic_DNA"/>
</dbReference>
<evidence type="ECO:0000313" key="1">
    <source>
        <dbReference type="EMBL" id="KAG0668668.1"/>
    </source>
</evidence>
<protein>
    <recommendedName>
        <fullName evidence="3">N-acetyltransferase domain-containing protein</fullName>
    </recommendedName>
</protein>
<dbReference type="PANTHER" id="PTHR43451">
    <property type="entry name" value="ACETYLTRANSFERASE (GNAT) FAMILY PROTEIN"/>
    <property type="match status" value="1"/>
</dbReference>
<sequence length="216" mass="24664">MSGVEPVKDIERACKTLLAAFHDSSSNDYLNCKFQGVPLDVPLRSHEEADKLTRNTIMFYYENGADFVQVGDYTTTAIWTTPNKHIPVDRTSDETFNKVFLDDSQAVKQRVIPKGMDYYYLFMIGRDPESSLKGTVRTMFDHYIEIANRENRALVLEAINEHARDVYAHFGFVNYNTFHYGVGEVDAKGQLDPNGEGHTGYLMIYLPNNNKKQAML</sequence>